<proteinExistence type="predicted"/>
<evidence type="ECO:0000256" key="1">
    <source>
        <dbReference type="ARBA" id="ARBA00004141"/>
    </source>
</evidence>
<dbReference type="GeneID" id="101848974"/>
<keyword evidence="13" id="KW-1185">Reference proteome</keyword>
<dbReference type="InterPro" id="IPR005821">
    <property type="entry name" value="Ion_trans_dom"/>
</dbReference>
<evidence type="ECO:0000259" key="12">
    <source>
        <dbReference type="Pfam" id="PF25508"/>
    </source>
</evidence>
<evidence type="ECO:0000256" key="2">
    <source>
        <dbReference type="ARBA" id="ARBA00022448"/>
    </source>
</evidence>
<feature type="region of interest" description="Disordered" evidence="8">
    <location>
        <begin position="1"/>
        <end position="20"/>
    </location>
</feature>
<accession>A0ABM0JRT2</accession>
<keyword evidence="5" id="KW-0406">Ion transport</keyword>
<feature type="transmembrane region" description="Helical" evidence="9">
    <location>
        <begin position="683"/>
        <end position="699"/>
    </location>
</feature>
<dbReference type="Pfam" id="PF25508">
    <property type="entry name" value="TRPM2"/>
    <property type="match status" value="2"/>
</dbReference>
<feature type="domain" description="TRPM SLOG" evidence="11">
    <location>
        <begin position="97"/>
        <end position="325"/>
    </location>
</feature>
<dbReference type="InterPro" id="IPR050927">
    <property type="entry name" value="TRPM"/>
</dbReference>
<evidence type="ECO:0000256" key="5">
    <source>
        <dbReference type="ARBA" id="ARBA00023065"/>
    </source>
</evidence>
<dbReference type="PANTHER" id="PTHR13800:SF12">
    <property type="entry name" value="TRANSIENT RECEPTOR POTENTIAL CATION CHANNEL SUBFAMILY M MEMBER-LIKE 2"/>
    <property type="match status" value="1"/>
</dbReference>
<evidence type="ECO:0000313" key="14">
    <source>
        <dbReference type="RefSeq" id="XP_005100068.2"/>
    </source>
</evidence>
<evidence type="ECO:0000259" key="10">
    <source>
        <dbReference type="Pfam" id="PF00520"/>
    </source>
</evidence>
<keyword evidence="6 9" id="KW-0472">Membrane</keyword>
<dbReference type="RefSeq" id="XP_005100068.2">
    <property type="nucleotide sequence ID" value="XM_005100011.3"/>
</dbReference>
<sequence length="1257" mass="143562">MAQGPGSGRSKEKWKQSKKTTQFVKDNFKRRVCCTFVGRDGREDSECVCRLARSEHAQPVTVGEAHVPWAWETNTRQEATDAFGDMDFQRFGERNKPYVRLSPDTDMNKVLKLMANYWQLSPPNLLISVTGGAKDFQVKSGLRAKFQKGLIKAALPTGAWVITGGMNDGVMRYVGEAVRNYEKLASSKESKAVTIGVAPWGCLKNREQLVRGEGKWPAKYPIVPSSTPESGMAYLDPDHSHFLLVDNGTHKTWKTEIPFRTKLEQEIKEKYGVPACLLVLEGGEGTLENWFSALQNGIPTVIIKGSGRVADILAFAYQNLKFDEQKNIYDDRGEKTTSRIAFLDADTRSKIREMMRDRAKLPVKNLDTSMQQVFSICSYHDKVSVFEMDHVNSATDIDLAILNSILQDFSKIEKQLELALQWDRADVARDKILTDDVIRTGSLTPSMLEVLLEKAIVKDRVEFVELFLSCQVQVELNNFLTPERLTGLYKEIPQHFLLYELLTKSCNNYPDEFKLADIDSVLMRLMGPDYKAAPLHSSSTPGSQQVMISPALKLFVWSVLMGYKDMSMVFWREGKEQVGAALFAHAIFTKMHKLTHDREFSERFETYANEYNQLAVGVLSVCFKQDPGYTDNLLTRSMANFGHLTCTALALQAENREFLSQSACQSLVEEQYNRPLLPRLPRWKLYPAVLLPLLVWWILPRGAACKKRQGLATRRNASIRYRNYNSNNNRSSIPLTGVAGGSTALLNNSQLDLNFTTEDDPGDANCCCSALQRLRLFYSCPRVKLYMDVSSHVLFVVLYSYFLVVVLSEDFQWPEPILIVYGLSFLMQELREFCSNEARSVPSRFRRYFAQGWNRYDDILILTFILAFVLRFCLSGDSFILVRIAFVFNFNMCFFRILSTFAASRHLGPLVTMIRGMMKDILYFFLFLLMFVASYAISSEAILYPNTELGLLTFYHIPRKAYWQIYGELFLDDLEGTGSCSKNASVYSAHPENRCPTTVGRYFVPMLMGVYILLTNVLLLNLLIAMFNDTYQRIKGATNKHWAFLRFRLINDLSYRPRLPHPLLILSYLMDVCVWLRAKCTKCASSTATSSPHETERLQDEEQKLIHWENAIADEYIVGATRAQDRDHRNMRDVIPSVGMTDPTVVERLAKLENQIESTAQTLLRVERTLEASLKPRGKTHFDSSDDLSRHRSLRLNLQSRMSPYHMFKDVNRFPVPDDKVPWSVSGLFFVGLPHLPFDLLFSSSSPRPPRSRDSRW</sequence>
<feature type="transmembrane region" description="Helical" evidence="9">
    <location>
        <begin position="1002"/>
        <end position="1025"/>
    </location>
</feature>
<feature type="transmembrane region" description="Helical" evidence="9">
    <location>
        <begin position="855"/>
        <end position="874"/>
    </location>
</feature>
<dbReference type="Proteomes" id="UP000694888">
    <property type="component" value="Unplaced"/>
</dbReference>
<evidence type="ECO:0000256" key="4">
    <source>
        <dbReference type="ARBA" id="ARBA00022989"/>
    </source>
</evidence>
<keyword evidence="2" id="KW-0813">Transport</keyword>
<dbReference type="Pfam" id="PF18139">
    <property type="entry name" value="LSDAT_euk"/>
    <property type="match status" value="1"/>
</dbReference>
<feature type="transmembrane region" description="Helical" evidence="9">
    <location>
        <begin position="785"/>
        <end position="804"/>
    </location>
</feature>
<dbReference type="PANTHER" id="PTHR13800">
    <property type="entry name" value="TRANSIENT RECEPTOR POTENTIAL CATION CHANNEL, SUBFAMILY M, MEMBER 6"/>
    <property type="match status" value="1"/>
</dbReference>
<evidence type="ECO:0000256" key="8">
    <source>
        <dbReference type="SAM" id="MobiDB-lite"/>
    </source>
</evidence>
<gene>
    <name evidence="14" type="primary">LOC101848974</name>
</gene>
<keyword evidence="4 9" id="KW-1133">Transmembrane helix</keyword>
<organism evidence="13 14">
    <name type="scientific">Aplysia californica</name>
    <name type="common">California sea hare</name>
    <dbReference type="NCBI Taxonomy" id="6500"/>
    <lineage>
        <taxon>Eukaryota</taxon>
        <taxon>Metazoa</taxon>
        <taxon>Spiralia</taxon>
        <taxon>Lophotrochozoa</taxon>
        <taxon>Mollusca</taxon>
        <taxon>Gastropoda</taxon>
        <taxon>Heterobranchia</taxon>
        <taxon>Euthyneura</taxon>
        <taxon>Tectipleura</taxon>
        <taxon>Aplysiida</taxon>
        <taxon>Aplysioidea</taxon>
        <taxon>Aplysiidae</taxon>
        <taxon>Aplysia</taxon>
    </lineage>
</organism>
<feature type="domain" description="Ion transport" evidence="10">
    <location>
        <begin position="793"/>
        <end position="1036"/>
    </location>
</feature>
<feature type="domain" description="TRPM-like" evidence="12">
    <location>
        <begin position="539"/>
        <end position="661"/>
    </location>
</feature>
<dbReference type="InterPro" id="IPR057366">
    <property type="entry name" value="TRPM-like"/>
</dbReference>
<evidence type="ECO:0000256" key="3">
    <source>
        <dbReference type="ARBA" id="ARBA00022692"/>
    </source>
</evidence>
<evidence type="ECO:0000256" key="6">
    <source>
        <dbReference type="ARBA" id="ARBA00023136"/>
    </source>
</evidence>
<dbReference type="InterPro" id="IPR041491">
    <property type="entry name" value="TRPM_SLOG"/>
</dbReference>
<evidence type="ECO:0000259" key="11">
    <source>
        <dbReference type="Pfam" id="PF18139"/>
    </source>
</evidence>
<evidence type="ECO:0000256" key="7">
    <source>
        <dbReference type="ARBA" id="ARBA00023303"/>
    </source>
</evidence>
<comment type="subcellular location">
    <subcellularLocation>
        <location evidence="1">Membrane</location>
        <topology evidence="1">Multi-pass membrane protein</topology>
    </subcellularLocation>
</comment>
<keyword evidence="7" id="KW-0407">Ion channel</keyword>
<keyword evidence="3 9" id="KW-0812">Transmembrane</keyword>
<dbReference type="Gene3D" id="3.40.50.450">
    <property type="match status" value="1"/>
</dbReference>
<feature type="transmembrane region" description="Helical" evidence="9">
    <location>
        <begin position="921"/>
        <end position="944"/>
    </location>
</feature>
<name>A0ABM0JRT2_APLCA</name>
<dbReference type="Pfam" id="PF00520">
    <property type="entry name" value="Ion_trans"/>
    <property type="match status" value="1"/>
</dbReference>
<protein>
    <submittedName>
        <fullName evidence="14">Transient receptor potential cation channel subfamily M member-like 2</fullName>
    </submittedName>
</protein>
<evidence type="ECO:0000313" key="13">
    <source>
        <dbReference type="Proteomes" id="UP000694888"/>
    </source>
</evidence>
<evidence type="ECO:0000256" key="9">
    <source>
        <dbReference type="SAM" id="Phobius"/>
    </source>
</evidence>
<reference evidence="14" key="1">
    <citation type="submission" date="2025-08" db="UniProtKB">
        <authorList>
            <consortium name="RefSeq"/>
        </authorList>
    </citation>
    <scope>IDENTIFICATION</scope>
</reference>
<feature type="domain" description="TRPM-like" evidence="12">
    <location>
        <begin position="442"/>
        <end position="509"/>
    </location>
</feature>